<sequence>MFFEYAQTRVAEHNHFTTHVLLRYFRYPSVVDGLSPWGMQAHPERYSTKHEMQPKYSLPSFHSVISPVDHSLPTLQCDRFSFPTHDSTIQKPWTVSAKTAPDRMNGLVRDERAGGQDRRRGGRACGGWAARKAAAAAS</sequence>
<evidence type="ECO:0000313" key="1">
    <source>
        <dbReference type="EMBL" id="PYI22028.1"/>
    </source>
</evidence>
<evidence type="ECO:0000313" key="2">
    <source>
        <dbReference type="Proteomes" id="UP000249829"/>
    </source>
</evidence>
<accession>A0A2V5HCF4</accession>
<name>A0A2V5HCF4_ASPV1</name>
<proteinExistence type="predicted"/>
<reference evidence="1 2" key="1">
    <citation type="submission" date="2018-02" db="EMBL/GenBank/DDBJ databases">
        <title>The genomes of Aspergillus section Nigri reveals drivers in fungal speciation.</title>
        <authorList>
            <consortium name="DOE Joint Genome Institute"/>
            <person name="Vesth T.C."/>
            <person name="Nybo J."/>
            <person name="Theobald S."/>
            <person name="Brandl J."/>
            <person name="Frisvad J.C."/>
            <person name="Nielsen K.F."/>
            <person name="Lyhne E.K."/>
            <person name="Kogle M.E."/>
            <person name="Kuo A."/>
            <person name="Riley R."/>
            <person name="Clum A."/>
            <person name="Nolan M."/>
            <person name="Lipzen A."/>
            <person name="Salamov A."/>
            <person name="Henrissat B."/>
            <person name="Wiebenga A."/>
            <person name="De vries R.P."/>
            <person name="Grigoriev I.V."/>
            <person name="Mortensen U.H."/>
            <person name="Andersen M.R."/>
            <person name="Baker S.E."/>
        </authorList>
    </citation>
    <scope>NUCLEOTIDE SEQUENCE [LARGE SCALE GENOMIC DNA]</scope>
    <source>
        <strain evidence="1 2">CBS 115571</strain>
    </source>
</reference>
<protein>
    <submittedName>
        <fullName evidence="1">Uncharacterized protein</fullName>
    </submittedName>
</protein>
<dbReference type="EMBL" id="KZ825113">
    <property type="protein sequence ID" value="PYI22028.1"/>
    <property type="molecule type" value="Genomic_DNA"/>
</dbReference>
<keyword evidence="2" id="KW-1185">Reference proteome</keyword>
<dbReference type="Proteomes" id="UP000249829">
    <property type="component" value="Unassembled WGS sequence"/>
</dbReference>
<dbReference type="AlphaFoldDB" id="A0A2V5HCF4"/>
<gene>
    <name evidence="1" type="ORF">BO99DRAFT_410389</name>
</gene>
<organism evidence="1 2">
    <name type="scientific">Aspergillus violaceofuscus (strain CBS 115571)</name>
    <dbReference type="NCBI Taxonomy" id="1450538"/>
    <lineage>
        <taxon>Eukaryota</taxon>
        <taxon>Fungi</taxon>
        <taxon>Dikarya</taxon>
        <taxon>Ascomycota</taxon>
        <taxon>Pezizomycotina</taxon>
        <taxon>Eurotiomycetes</taxon>
        <taxon>Eurotiomycetidae</taxon>
        <taxon>Eurotiales</taxon>
        <taxon>Aspergillaceae</taxon>
        <taxon>Aspergillus</taxon>
    </lineage>
</organism>